<feature type="transmembrane region" description="Helical" evidence="2">
    <location>
        <begin position="21"/>
        <end position="44"/>
    </location>
</feature>
<feature type="transmembrane region" description="Helical" evidence="2">
    <location>
        <begin position="310"/>
        <end position="330"/>
    </location>
</feature>
<feature type="transmembrane region" description="Helical" evidence="2">
    <location>
        <begin position="199"/>
        <end position="215"/>
    </location>
</feature>
<reference evidence="3 4" key="1">
    <citation type="submission" date="2019-11" db="EMBL/GenBank/DDBJ databases">
        <title>Whole genome sequencing and comparative genomics analyses of five strains of Spiroplasma citri.</title>
        <authorList>
            <person name="Yokomi R."/>
            <person name="Chen J."/>
            <person name="Rattner R."/>
            <person name="Vidalakis G."/>
        </authorList>
    </citation>
    <scope>NUCLEOTIDE SEQUENCE [LARGE SCALE GENOMIC DNA]</scope>
    <source>
        <strain evidence="3 4">BR12</strain>
    </source>
</reference>
<protein>
    <recommendedName>
        <fullName evidence="5">Transmembrane protein</fullName>
    </recommendedName>
</protein>
<evidence type="ECO:0000256" key="1">
    <source>
        <dbReference type="SAM" id="MobiDB-lite"/>
    </source>
</evidence>
<feature type="transmembrane region" description="Helical" evidence="2">
    <location>
        <begin position="101"/>
        <end position="119"/>
    </location>
</feature>
<feature type="region of interest" description="Disordered" evidence="1">
    <location>
        <begin position="526"/>
        <end position="552"/>
    </location>
</feature>
<dbReference type="NCBIfam" id="NF045889">
    <property type="entry name" value="ICE_Mbov_0396_TM"/>
    <property type="match status" value="1"/>
</dbReference>
<dbReference type="AlphaFoldDB" id="A0AAJ4EIY4"/>
<evidence type="ECO:0000313" key="3">
    <source>
        <dbReference type="EMBL" id="QIA68568.1"/>
    </source>
</evidence>
<organism evidence="3 4">
    <name type="scientific">Spiroplasma citri</name>
    <dbReference type="NCBI Taxonomy" id="2133"/>
    <lineage>
        <taxon>Bacteria</taxon>
        <taxon>Bacillati</taxon>
        <taxon>Mycoplasmatota</taxon>
        <taxon>Mollicutes</taxon>
        <taxon>Entomoplasmatales</taxon>
        <taxon>Spiroplasmataceae</taxon>
        <taxon>Spiroplasma</taxon>
    </lineage>
</organism>
<feature type="transmembrane region" description="Helical" evidence="2">
    <location>
        <begin position="171"/>
        <end position="192"/>
    </location>
</feature>
<dbReference type="RefSeq" id="WP_164028165.1">
    <property type="nucleotide sequence ID" value="NZ_CP046368.1"/>
</dbReference>
<dbReference type="NCBIfam" id="NF045848">
    <property type="entry name" value="MMCAP2_0566_fam"/>
    <property type="match status" value="1"/>
</dbReference>
<keyword evidence="2" id="KW-0472">Membrane</keyword>
<evidence type="ECO:0008006" key="5">
    <source>
        <dbReference type="Google" id="ProtNLM"/>
    </source>
</evidence>
<evidence type="ECO:0000256" key="2">
    <source>
        <dbReference type="SAM" id="Phobius"/>
    </source>
</evidence>
<accession>A0AAJ4EIY4</accession>
<dbReference type="EMBL" id="CP046368">
    <property type="protein sequence ID" value="QIA68568.1"/>
    <property type="molecule type" value="Genomic_DNA"/>
</dbReference>
<feature type="transmembrane region" description="Helical" evidence="2">
    <location>
        <begin position="56"/>
        <end position="81"/>
    </location>
</feature>
<gene>
    <name evidence="3" type="ORF">GL298_03015</name>
</gene>
<name>A0AAJ4EIY4_SPICI</name>
<feature type="region of interest" description="Disordered" evidence="1">
    <location>
        <begin position="356"/>
        <end position="376"/>
    </location>
</feature>
<keyword evidence="2" id="KW-1133">Transmembrane helix</keyword>
<feature type="compositionally biased region" description="Basic and acidic residues" evidence="1">
    <location>
        <begin position="537"/>
        <end position="546"/>
    </location>
</feature>
<evidence type="ECO:0000313" key="4">
    <source>
        <dbReference type="Proteomes" id="UP000464735"/>
    </source>
</evidence>
<keyword evidence="2" id="KW-0812">Transmembrane</keyword>
<feature type="transmembrane region" description="Helical" evidence="2">
    <location>
        <begin position="269"/>
        <end position="290"/>
    </location>
</feature>
<proteinExistence type="predicted"/>
<sequence>MILNALYKLIWSIFVQGPLQLIASFNTVLNYLTGGVVGDLMFGSKQEFSFQNIPMAFWYFVITALCLFSLIFTITMIKILFQDATETKTKFIVALQNGSKAFVFIFLIPIFFFLTNFAISNIAKMITSGFGGENGNIANYLYNIGNTNWDGSGDNIPKNYSYPDNIGDFNMIAEVFGVWFMLFAMFMIGIALVQKIIELFFLFIISLWVMIIMTIDNGKGAFIWKDMVIAKFLASTATLTGYFIFMTTIQTILSTNLAGLGIEGIGKSLFVILFMCGGGLAVMAFSDVVANLIGEAAGVREGMSSMKSTVAGGMMAMGAAKMAGKAFGFAKSKRAKRAMTMGGGTSMADKTMNAMGSGGDADWGDSESSSGQSRQEKPLDFRHFWHATEGMSSRAGIVGLAGFGLGVTTLATSKLVGAVRGGGTKGFFRQIGIGVATPFKAIGKRFNPQLANSGNETNKLKTSNFSNSKSESLNKKLGKVNKIKAKLNIPNNSFVFVNSQNKQQAKHNKPVKKVYKKADKLNKNIASHITKQNTRNKKWDEKTAKKAEKKKS</sequence>
<dbReference type="Proteomes" id="UP000464735">
    <property type="component" value="Chromosome"/>
</dbReference>